<dbReference type="InterPro" id="IPR032675">
    <property type="entry name" value="LRR_dom_sf"/>
</dbReference>
<dbReference type="AlphaFoldDB" id="A0A4P1R1B3"/>
<gene>
    <name evidence="2" type="ORF">TanjilG_17145</name>
</gene>
<dbReference type="InterPro" id="IPR001810">
    <property type="entry name" value="F-box_dom"/>
</dbReference>
<dbReference type="SMART" id="SM00256">
    <property type="entry name" value="FBOX"/>
    <property type="match status" value="1"/>
</dbReference>
<dbReference type="CDD" id="cd22160">
    <property type="entry name" value="F-box_AtFBL13-like"/>
    <property type="match status" value="1"/>
</dbReference>
<dbReference type="PROSITE" id="PS50181">
    <property type="entry name" value="FBOX"/>
    <property type="match status" value="1"/>
</dbReference>
<dbReference type="Proteomes" id="UP000188354">
    <property type="component" value="Chromosome LG13"/>
</dbReference>
<dbReference type="EMBL" id="CM007373">
    <property type="protein sequence ID" value="OIV99335.1"/>
    <property type="molecule type" value="Genomic_DNA"/>
</dbReference>
<dbReference type="Pfam" id="PF00646">
    <property type="entry name" value="F-box"/>
    <property type="match status" value="1"/>
</dbReference>
<dbReference type="InterPro" id="IPR053781">
    <property type="entry name" value="F-box_AtFBL13-like"/>
</dbReference>
<evidence type="ECO:0000259" key="1">
    <source>
        <dbReference type="PROSITE" id="PS50181"/>
    </source>
</evidence>
<dbReference type="SUPFAM" id="SSF81383">
    <property type="entry name" value="F-box domain"/>
    <property type="match status" value="1"/>
</dbReference>
<dbReference type="InterPro" id="IPR055357">
    <property type="entry name" value="LRR_At1g61320_AtMIF1"/>
</dbReference>
<dbReference type="PANTHER" id="PTHR34145">
    <property type="entry name" value="OS02G0105600 PROTEIN"/>
    <property type="match status" value="1"/>
</dbReference>
<dbReference type="Gene3D" id="1.20.1280.50">
    <property type="match status" value="1"/>
</dbReference>
<organism evidence="2 3">
    <name type="scientific">Lupinus angustifolius</name>
    <name type="common">Narrow-leaved blue lupine</name>
    <dbReference type="NCBI Taxonomy" id="3871"/>
    <lineage>
        <taxon>Eukaryota</taxon>
        <taxon>Viridiplantae</taxon>
        <taxon>Streptophyta</taxon>
        <taxon>Embryophyta</taxon>
        <taxon>Tracheophyta</taxon>
        <taxon>Spermatophyta</taxon>
        <taxon>Magnoliopsida</taxon>
        <taxon>eudicotyledons</taxon>
        <taxon>Gunneridae</taxon>
        <taxon>Pentapetalae</taxon>
        <taxon>rosids</taxon>
        <taxon>fabids</taxon>
        <taxon>Fabales</taxon>
        <taxon>Fabaceae</taxon>
        <taxon>Papilionoideae</taxon>
        <taxon>50 kb inversion clade</taxon>
        <taxon>genistoids sensu lato</taxon>
        <taxon>core genistoids</taxon>
        <taxon>Genisteae</taxon>
        <taxon>Lupinus</taxon>
    </lineage>
</organism>
<name>A0A4P1R1B3_LUPAN</name>
<dbReference type="InterPro" id="IPR036047">
    <property type="entry name" value="F-box-like_dom_sf"/>
</dbReference>
<evidence type="ECO:0000313" key="3">
    <source>
        <dbReference type="Proteomes" id="UP000188354"/>
    </source>
</evidence>
<feature type="domain" description="F-box" evidence="1">
    <location>
        <begin position="3"/>
        <end position="39"/>
    </location>
</feature>
<proteinExistence type="predicted"/>
<dbReference type="Gramene" id="OIV99335">
    <property type="protein sequence ID" value="OIV99335"/>
    <property type="gene ID" value="TanjilG_17145"/>
</dbReference>
<protein>
    <recommendedName>
        <fullName evidence="1">F-box domain-containing protein</fullName>
    </recommendedName>
</protein>
<dbReference type="PANTHER" id="PTHR34145:SF68">
    <property type="entry name" value="FBD DOMAIN-CONTAINING PROTEIN"/>
    <property type="match status" value="1"/>
</dbReference>
<dbReference type="Gene3D" id="3.80.10.10">
    <property type="entry name" value="Ribonuclease Inhibitor"/>
    <property type="match status" value="1"/>
</dbReference>
<accession>A0A4P1R1B3</accession>
<dbReference type="Pfam" id="PF23622">
    <property type="entry name" value="LRR_At1g61320_AtMIF1"/>
    <property type="match status" value="1"/>
</dbReference>
<evidence type="ECO:0000313" key="2">
    <source>
        <dbReference type="EMBL" id="OIV99335.1"/>
    </source>
</evidence>
<dbReference type="InterPro" id="IPR053772">
    <property type="entry name" value="At1g61320/At1g61330-like"/>
</dbReference>
<dbReference type="STRING" id="3871.A0A4P1R1B3"/>
<reference evidence="2 3" key="1">
    <citation type="journal article" date="2017" name="Plant Biotechnol. J.">
        <title>A comprehensive draft genome sequence for lupin (Lupinus angustifolius), an emerging health food: insights into plant-microbe interactions and legume evolution.</title>
        <authorList>
            <person name="Hane J.K."/>
            <person name="Ming Y."/>
            <person name="Kamphuis L.G."/>
            <person name="Nelson M.N."/>
            <person name="Garg G."/>
            <person name="Atkins C.A."/>
            <person name="Bayer P.E."/>
            <person name="Bravo A."/>
            <person name="Bringans S."/>
            <person name="Cannon S."/>
            <person name="Edwards D."/>
            <person name="Foley R."/>
            <person name="Gao L.L."/>
            <person name="Harrison M.J."/>
            <person name="Huang W."/>
            <person name="Hurgobin B."/>
            <person name="Li S."/>
            <person name="Liu C.W."/>
            <person name="McGrath A."/>
            <person name="Morahan G."/>
            <person name="Murray J."/>
            <person name="Weller J."/>
            <person name="Jian J."/>
            <person name="Singh K.B."/>
        </authorList>
    </citation>
    <scope>NUCLEOTIDE SEQUENCE [LARGE SCALE GENOMIC DNA]</scope>
    <source>
        <strain evidence="3">cv. Tanjil</strain>
        <tissue evidence="2">Whole plant</tissue>
    </source>
</reference>
<sequence>MGKDIISSMPNEIIAMILTLLTFKEAVRTSILSRRWKNLWTFFFGFLTFDSSMKTLHMYRDRKTMKLKKCIRFVNRWEKFMSNLEHVLRSITSPSLQGLRICIDMGNPQKLADLIKFAADKSVRVLDLDFSYHFISPFIGVSDRIRNVLSLTLVQMQSLRNLRVLRLAAVDVDDEVVHYFLATCRFLEILFIKESRILEHLRVWGHGLRLKHLELVECKISHIEIYAENLVTFRFNCFQKIETFNLEWVPSLTEASFGGQYSCYLQSNMHDIVLHQLLSQLLVLNLELRAFDLTFLQGLHKFTNVKHLELTIPHVCGMELDRPISLLTAFPSICLLKLKFYRSRLGSLPMQPWVANLECEFPNLRELEVSGYKRDPSQIEMLTSIFENAPNLKKIAVDPLSAIHVHRSNDVKAWIRERNHESTMWFVDGLKQDVPPHVELLVL</sequence>
<dbReference type="SUPFAM" id="SSF52047">
    <property type="entry name" value="RNI-like"/>
    <property type="match status" value="1"/>
</dbReference>
<keyword evidence="3" id="KW-1185">Reference proteome</keyword>